<reference evidence="2 3" key="1">
    <citation type="submission" date="2014-11" db="EMBL/GenBank/DDBJ databases">
        <title>Symbiosis island explosion on the genome of extra-slow-growing strains of soybean bradyrhizobia with massive insertion sequences.</title>
        <authorList>
            <person name="Iida T."/>
            <person name="Minamisawa K."/>
        </authorList>
    </citation>
    <scope>NUCLEOTIDE SEQUENCE [LARGE SCALE GENOMIC DNA]</scope>
    <source>
        <strain evidence="2 3">NK6</strain>
    </source>
</reference>
<evidence type="ECO:0000313" key="3">
    <source>
        <dbReference type="Proteomes" id="UP000063308"/>
    </source>
</evidence>
<evidence type="ECO:0000313" key="2">
    <source>
        <dbReference type="EMBL" id="BAR62571.1"/>
    </source>
</evidence>
<accession>A0A0E4BW72</accession>
<proteinExistence type="predicted"/>
<sequence>MEDEMIRDQAIVSAHAENRKQAFGQRVVRGILTASMTAVLVLPSLAAWGVDGPRSKPESGQVFGTIALPPIPYLDSMPWLTWGAGVNTLKVDMLLSPILDPSGIKLMPEDRNRERPAIG</sequence>
<name>A0A0E4BW72_9BRAD</name>
<dbReference type="EMBL" id="AP014685">
    <property type="protein sequence ID" value="BAR62571.1"/>
    <property type="molecule type" value="Genomic_DNA"/>
</dbReference>
<keyword evidence="1" id="KW-0812">Transmembrane</keyword>
<dbReference type="AlphaFoldDB" id="A0A0E4BW72"/>
<gene>
    <name evidence="2" type="ORF">NK6_9432</name>
</gene>
<evidence type="ECO:0000256" key="1">
    <source>
        <dbReference type="SAM" id="Phobius"/>
    </source>
</evidence>
<protein>
    <submittedName>
        <fullName evidence="2">Uncharacterized protein</fullName>
    </submittedName>
</protein>
<organism evidence="2 3">
    <name type="scientific">Bradyrhizobium diazoefficiens</name>
    <dbReference type="NCBI Taxonomy" id="1355477"/>
    <lineage>
        <taxon>Bacteria</taxon>
        <taxon>Pseudomonadati</taxon>
        <taxon>Pseudomonadota</taxon>
        <taxon>Alphaproteobacteria</taxon>
        <taxon>Hyphomicrobiales</taxon>
        <taxon>Nitrobacteraceae</taxon>
        <taxon>Bradyrhizobium</taxon>
    </lineage>
</organism>
<keyword evidence="1" id="KW-0472">Membrane</keyword>
<feature type="transmembrane region" description="Helical" evidence="1">
    <location>
        <begin position="27"/>
        <end position="50"/>
    </location>
</feature>
<keyword evidence="1" id="KW-1133">Transmembrane helix</keyword>
<dbReference type="Proteomes" id="UP000063308">
    <property type="component" value="Chromosome"/>
</dbReference>